<name>A0A2S6C7E4_9PEZI</name>
<sequence>MRLKAVKPKRSKATMACGPNSSSNSHSNTKVLEARGQFIVGLVEYAPIYRPPSYDTARHATDSSMFNPFAYVFLASAPEQTILLLAKVCIKAKWAPTLLSIPPELRLKIYEFAFEDHWEESTKSPMFDLQLCKVRGERWNGAPPKRDDIIRYPLEPLILRTCKLFRKEGIGEYKNFLEKALDVRVRHMGNEWDEFFEFLVMRGEYRRLTFHGLPPSVRALEAAARNITGRWAHTPAKRKSENAKAELQRMQMIEQRAARVRGVKGYLG</sequence>
<proteinExistence type="predicted"/>
<evidence type="ECO:0000313" key="2">
    <source>
        <dbReference type="EMBL" id="PPJ55658.1"/>
    </source>
</evidence>
<evidence type="ECO:0000256" key="1">
    <source>
        <dbReference type="SAM" id="MobiDB-lite"/>
    </source>
</evidence>
<accession>A0A2S6C7E4</accession>
<dbReference type="Proteomes" id="UP000237631">
    <property type="component" value="Unassembled WGS sequence"/>
</dbReference>
<dbReference type="OrthoDB" id="3640798at2759"/>
<dbReference type="AlphaFoldDB" id="A0A2S6C7E4"/>
<evidence type="ECO:0000313" key="3">
    <source>
        <dbReference type="Proteomes" id="UP000237631"/>
    </source>
</evidence>
<comment type="caution">
    <text evidence="2">The sequence shown here is derived from an EMBL/GenBank/DDBJ whole genome shotgun (WGS) entry which is preliminary data.</text>
</comment>
<keyword evidence="3" id="KW-1185">Reference proteome</keyword>
<protein>
    <submittedName>
        <fullName evidence="2">Uncharacterized protein</fullName>
    </submittedName>
</protein>
<feature type="region of interest" description="Disordered" evidence="1">
    <location>
        <begin position="1"/>
        <end position="27"/>
    </location>
</feature>
<feature type="compositionally biased region" description="Basic residues" evidence="1">
    <location>
        <begin position="1"/>
        <end position="12"/>
    </location>
</feature>
<organism evidence="2 3">
    <name type="scientific">Cercospora berteroae</name>
    <dbReference type="NCBI Taxonomy" id="357750"/>
    <lineage>
        <taxon>Eukaryota</taxon>
        <taxon>Fungi</taxon>
        <taxon>Dikarya</taxon>
        <taxon>Ascomycota</taxon>
        <taxon>Pezizomycotina</taxon>
        <taxon>Dothideomycetes</taxon>
        <taxon>Dothideomycetidae</taxon>
        <taxon>Mycosphaerellales</taxon>
        <taxon>Mycosphaerellaceae</taxon>
        <taxon>Cercospora</taxon>
    </lineage>
</organism>
<gene>
    <name evidence="2" type="ORF">CBER1_05865</name>
</gene>
<reference evidence="3" key="1">
    <citation type="journal article" date="2017" name="bioRxiv">
        <title>Conservation of a gene cluster reveals novel cercosporin biosynthetic mechanisms and extends production to the genus Colletotrichum.</title>
        <authorList>
            <person name="de Jonge R."/>
            <person name="Ebert M.K."/>
            <person name="Huitt-Roehl C.R."/>
            <person name="Pal P."/>
            <person name="Suttle J.C."/>
            <person name="Spanner R.E."/>
            <person name="Neubauer J.D."/>
            <person name="Jurick W.M.II."/>
            <person name="Stott K.A."/>
            <person name="Secor G.A."/>
            <person name="Thomma B.P.H.J."/>
            <person name="Van de Peer Y."/>
            <person name="Townsend C.A."/>
            <person name="Bolton M.D."/>
        </authorList>
    </citation>
    <scope>NUCLEOTIDE SEQUENCE [LARGE SCALE GENOMIC DNA]</scope>
    <source>
        <strain evidence="3">CBS538.71</strain>
    </source>
</reference>
<dbReference type="EMBL" id="PNEN01000534">
    <property type="protein sequence ID" value="PPJ55658.1"/>
    <property type="molecule type" value="Genomic_DNA"/>
</dbReference>